<proteinExistence type="predicted"/>
<name>A0A2T7BIT2_9BACT</name>
<keyword evidence="2" id="KW-1185">Reference proteome</keyword>
<evidence type="ECO:0000313" key="1">
    <source>
        <dbReference type="EMBL" id="PUZ26200.1"/>
    </source>
</evidence>
<accession>A0A2T7BIT2</accession>
<dbReference type="EMBL" id="QCYK01000002">
    <property type="protein sequence ID" value="PUZ26200.1"/>
    <property type="molecule type" value="Genomic_DNA"/>
</dbReference>
<dbReference type="AlphaFoldDB" id="A0A2T7BIT2"/>
<protein>
    <recommendedName>
        <fullName evidence="3">DUF2490 domain-containing protein</fullName>
    </recommendedName>
</protein>
<dbReference type="OrthoDB" id="1118734at2"/>
<dbReference type="Proteomes" id="UP000244450">
    <property type="component" value="Unassembled WGS sequence"/>
</dbReference>
<reference evidence="1 2" key="1">
    <citation type="submission" date="2018-04" db="EMBL/GenBank/DDBJ databases">
        <title>Chitinophaga fuyangensis sp. nov., isolated from soil in a chemical factory.</title>
        <authorList>
            <person name="Chen K."/>
        </authorList>
    </citation>
    <scope>NUCLEOTIDE SEQUENCE [LARGE SCALE GENOMIC DNA]</scope>
    <source>
        <strain evidence="1 2">LY-1</strain>
    </source>
</reference>
<sequence length="289" mass="33690">MMRAITTSRPSATCLKNIPALRPRTIAANTAGWRRNPIFADQPNAVIRLYTHFKCFAVAVLLALPFSVQAQSDRLGSWDIATAMINPNNRFSVWLETQTRSQGLTQDFYYYETKGGLVYNIQKKMSVMLGVGNYHTFDYPGNFKGGALVKEFRLWEQLILNNNIDRVKIEHRYRIEQRWLNGDYRNRFRYRINPVVPINHPKVVAHTFYVTAFDEVFFTNSAPYFERNRFFAGAGYQFSDLFAFQAGYIRQFDYNKVNDGSGKNSIQTVFLFYLDKHTLHPERRPNVMD</sequence>
<evidence type="ECO:0000313" key="2">
    <source>
        <dbReference type="Proteomes" id="UP000244450"/>
    </source>
</evidence>
<organism evidence="1 2">
    <name type="scientific">Chitinophaga parva</name>
    <dbReference type="NCBI Taxonomy" id="2169414"/>
    <lineage>
        <taxon>Bacteria</taxon>
        <taxon>Pseudomonadati</taxon>
        <taxon>Bacteroidota</taxon>
        <taxon>Chitinophagia</taxon>
        <taxon>Chitinophagales</taxon>
        <taxon>Chitinophagaceae</taxon>
        <taxon>Chitinophaga</taxon>
    </lineage>
</organism>
<dbReference type="InterPro" id="IPR019619">
    <property type="entry name" value="DUF2490"/>
</dbReference>
<evidence type="ECO:0008006" key="3">
    <source>
        <dbReference type="Google" id="ProtNLM"/>
    </source>
</evidence>
<comment type="caution">
    <text evidence="1">The sequence shown here is derived from an EMBL/GenBank/DDBJ whole genome shotgun (WGS) entry which is preliminary data.</text>
</comment>
<dbReference type="Pfam" id="PF10677">
    <property type="entry name" value="DUF2490"/>
    <property type="match status" value="1"/>
</dbReference>
<gene>
    <name evidence="1" type="ORF">DCC81_18385</name>
</gene>